<evidence type="ECO:0000256" key="4">
    <source>
        <dbReference type="ARBA" id="ARBA00022989"/>
    </source>
</evidence>
<dbReference type="RefSeq" id="WP_204711811.1">
    <property type="nucleotide sequence ID" value="NZ_JBHSZV010000026.1"/>
</dbReference>
<keyword evidence="8" id="KW-1185">Reference proteome</keyword>
<evidence type="ECO:0000256" key="6">
    <source>
        <dbReference type="SAM" id="Phobius"/>
    </source>
</evidence>
<dbReference type="Proteomes" id="UP001596410">
    <property type="component" value="Unassembled WGS sequence"/>
</dbReference>
<name>A0ABW2EJJ1_9BACI</name>
<dbReference type="Pfam" id="PF13440">
    <property type="entry name" value="Polysacc_synt_3"/>
    <property type="match status" value="1"/>
</dbReference>
<gene>
    <name evidence="7" type="ORF">ACFQIC_10755</name>
</gene>
<dbReference type="PANTHER" id="PTHR30250">
    <property type="entry name" value="PST FAMILY PREDICTED COLANIC ACID TRANSPORTER"/>
    <property type="match status" value="1"/>
</dbReference>
<protein>
    <submittedName>
        <fullName evidence="7">Oligosaccharide flippase family protein</fullName>
    </submittedName>
</protein>
<proteinExistence type="predicted"/>
<evidence type="ECO:0000256" key="1">
    <source>
        <dbReference type="ARBA" id="ARBA00004651"/>
    </source>
</evidence>
<evidence type="ECO:0000256" key="5">
    <source>
        <dbReference type="ARBA" id="ARBA00023136"/>
    </source>
</evidence>
<keyword evidence="5 6" id="KW-0472">Membrane</keyword>
<feature type="transmembrane region" description="Helical" evidence="6">
    <location>
        <begin position="250"/>
        <end position="272"/>
    </location>
</feature>
<dbReference type="PANTHER" id="PTHR30250:SF11">
    <property type="entry name" value="O-ANTIGEN TRANSPORTER-RELATED"/>
    <property type="match status" value="1"/>
</dbReference>
<evidence type="ECO:0000256" key="2">
    <source>
        <dbReference type="ARBA" id="ARBA00022475"/>
    </source>
</evidence>
<feature type="transmembrane region" description="Helical" evidence="6">
    <location>
        <begin position="321"/>
        <end position="342"/>
    </location>
</feature>
<feature type="transmembrane region" description="Helical" evidence="6">
    <location>
        <begin position="171"/>
        <end position="191"/>
    </location>
</feature>
<feature type="transmembrane region" description="Helical" evidence="6">
    <location>
        <begin position="284"/>
        <end position="309"/>
    </location>
</feature>
<keyword evidence="2" id="KW-1003">Cell membrane</keyword>
<dbReference type="EMBL" id="JBHSZV010000026">
    <property type="protein sequence ID" value="MFC7062338.1"/>
    <property type="molecule type" value="Genomic_DNA"/>
</dbReference>
<keyword evidence="4 6" id="KW-1133">Transmembrane helix</keyword>
<feature type="transmembrane region" description="Helical" evidence="6">
    <location>
        <begin position="211"/>
        <end position="230"/>
    </location>
</feature>
<sequence length="478" mass="53908">MGSDAVKLTIAKLVAMVTSFLTAMILSRFLTLEEFGTYTQLLLIINFITAIFVLGLPNSVNYFLARAESRKQQQNFVSVYYSLSTILSFLAGLFLLFTAQIFIDFFSNPLLSHFIYFLAIFPWAKIILSSIDHVLIVYQKVNYLFAFRLINSTLLLSVVLVSSIMQLDFGIYIGLFLTVEVFLTICVYLIVRNISGKLVLKLDIPLIKEIFKFSVPIGLATVVGMLSVQLDKIIISQFYPPEKLAIYANAAREIPIAIVASSLTAVIMPKIVRLLKKGRNNNALELWGNGIFISYTVICFSATALIIFAPEVITVLYSKKYLDGVVIFQIYCLVLLLRSTYFGMILSSMGKTKIILYSSLGALALNVILNYVFYFVFGLIGPAIATFVSILAINIFQLIFTSKYLNISFRTVFPWKDLLNISIVNVAMGVIFLLIKIFVHLDVYLGDVIESIILGIIWLGFYLLLMKNQVKKKWEFLK</sequence>
<accession>A0ABW2EJJ1</accession>
<organism evidence="7 8">
    <name type="scientific">Halobacillus seohaensis</name>
    <dbReference type="NCBI Taxonomy" id="447421"/>
    <lineage>
        <taxon>Bacteria</taxon>
        <taxon>Bacillati</taxon>
        <taxon>Bacillota</taxon>
        <taxon>Bacilli</taxon>
        <taxon>Bacillales</taxon>
        <taxon>Bacillaceae</taxon>
        <taxon>Halobacillus</taxon>
    </lineage>
</organism>
<feature type="transmembrane region" description="Helical" evidence="6">
    <location>
        <begin position="12"/>
        <end position="30"/>
    </location>
</feature>
<evidence type="ECO:0000313" key="7">
    <source>
        <dbReference type="EMBL" id="MFC7062338.1"/>
    </source>
</evidence>
<feature type="transmembrane region" description="Helical" evidence="6">
    <location>
        <begin position="76"/>
        <end position="103"/>
    </location>
</feature>
<dbReference type="InterPro" id="IPR050833">
    <property type="entry name" value="Poly_Biosynth_Transport"/>
</dbReference>
<evidence type="ECO:0000256" key="3">
    <source>
        <dbReference type="ARBA" id="ARBA00022692"/>
    </source>
</evidence>
<feature type="transmembrane region" description="Helical" evidence="6">
    <location>
        <begin position="145"/>
        <end position="165"/>
    </location>
</feature>
<reference evidence="8" key="1">
    <citation type="journal article" date="2019" name="Int. J. Syst. Evol. Microbiol.">
        <title>The Global Catalogue of Microorganisms (GCM) 10K type strain sequencing project: providing services to taxonomists for standard genome sequencing and annotation.</title>
        <authorList>
            <consortium name="The Broad Institute Genomics Platform"/>
            <consortium name="The Broad Institute Genome Sequencing Center for Infectious Disease"/>
            <person name="Wu L."/>
            <person name="Ma J."/>
        </authorList>
    </citation>
    <scope>NUCLEOTIDE SEQUENCE [LARGE SCALE GENOMIC DNA]</scope>
    <source>
        <strain evidence="8">CGMCC 4.1621</strain>
    </source>
</reference>
<feature type="transmembrane region" description="Helical" evidence="6">
    <location>
        <begin position="418"/>
        <end position="438"/>
    </location>
</feature>
<comment type="caution">
    <text evidence="7">The sequence shown here is derived from an EMBL/GenBank/DDBJ whole genome shotgun (WGS) entry which is preliminary data.</text>
</comment>
<feature type="transmembrane region" description="Helical" evidence="6">
    <location>
        <begin position="383"/>
        <end position="406"/>
    </location>
</feature>
<comment type="subcellular location">
    <subcellularLocation>
        <location evidence="1">Cell membrane</location>
        <topology evidence="1">Multi-pass membrane protein</topology>
    </subcellularLocation>
</comment>
<keyword evidence="3 6" id="KW-0812">Transmembrane</keyword>
<evidence type="ECO:0000313" key="8">
    <source>
        <dbReference type="Proteomes" id="UP001596410"/>
    </source>
</evidence>
<feature type="transmembrane region" description="Helical" evidence="6">
    <location>
        <begin position="42"/>
        <end position="64"/>
    </location>
</feature>
<feature type="transmembrane region" description="Helical" evidence="6">
    <location>
        <begin position="444"/>
        <end position="465"/>
    </location>
</feature>
<feature type="transmembrane region" description="Helical" evidence="6">
    <location>
        <begin position="115"/>
        <end position="138"/>
    </location>
</feature>
<feature type="transmembrane region" description="Helical" evidence="6">
    <location>
        <begin position="354"/>
        <end position="377"/>
    </location>
</feature>